<protein>
    <submittedName>
        <fullName evidence="1">DUF4241 domain-containing protein</fullName>
    </submittedName>
</protein>
<dbReference type="Pfam" id="PF14025">
    <property type="entry name" value="DUF4241"/>
    <property type="match status" value="1"/>
</dbReference>
<keyword evidence="2" id="KW-1185">Reference proteome</keyword>
<evidence type="ECO:0000313" key="1">
    <source>
        <dbReference type="EMBL" id="MEP0947043.1"/>
    </source>
</evidence>
<sequence>MVAVWGTIDLCMPIELLQSLPMLNIRDADGNIRTDFEKAFRDGYQFQYNLPYDGPQTVEFTTHSIGELVLPSGQLIACDPLLPPDLRYCFTQTVEPGRYPVVLSLAGFKPRQDRRIACAMLQVSQQMPVRWELAILNSDRPANYQNYGVDSGTGSFMDAEVAQILKQMDEPDPDEYAAAWQESGEAAWALQKAASDRFENEYCQPVVDEMESNGEAAVSAEYPYDRKGDWANFCINESTGANVMAFGSGWGDGGYASYWGYDDNGQIVCIVTDFRLFGFGKNEDD</sequence>
<dbReference type="Proteomes" id="UP001482513">
    <property type="component" value="Unassembled WGS sequence"/>
</dbReference>
<dbReference type="InterPro" id="IPR025335">
    <property type="entry name" value="DUF4241"/>
</dbReference>
<organism evidence="1 2">
    <name type="scientific">Leptolyngbya subtilissima DQ-A4</name>
    <dbReference type="NCBI Taxonomy" id="2933933"/>
    <lineage>
        <taxon>Bacteria</taxon>
        <taxon>Bacillati</taxon>
        <taxon>Cyanobacteriota</taxon>
        <taxon>Cyanophyceae</taxon>
        <taxon>Leptolyngbyales</taxon>
        <taxon>Leptolyngbyaceae</taxon>
        <taxon>Leptolyngbya group</taxon>
        <taxon>Leptolyngbya</taxon>
    </lineage>
</organism>
<gene>
    <name evidence="1" type="ORF">NC992_09180</name>
</gene>
<comment type="caution">
    <text evidence="1">The sequence shown here is derived from an EMBL/GenBank/DDBJ whole genome shotgun (WGS) entry which is preliminary data.</text>
</comment>
<name>A0ABV0K551_9CYAN</name>
<proteinExistence type="predicted"/>
<reference evidence="1 2" key="1">
    <citation type="submission" date="2022-04" db="EMBL/GenBank/DDBJ databases">
        <title>Positive selection, recombination, and allopatry shape intraspecific diversity of widespread and dominant cyanobacteria.</title>
        <authorList>
            <person name="Wei J."/>
            <person name="Shu W."/>
            <person name="Hu C."/>
        </authorList>
    </citation>
    <scope>NUCLEOTIDE SEQUENCE [LARGE SCALE GENOMIC DNA]</scope>
    <source>
        <strain evidence="1 2">DQ-A4</strain>
    </source>
</reference>
<evidence type="ECO:0000313" key="2">
    <source>
        <dbReference type="Proteomes" id="UP001482513"/>
    </source>
</evidence>
<accession>A0ABV0K551</accession>
<dbReference type="EMBL" id="JAMPKX010000003">
    <property type="protein sequence ID" value="MEP0947043.1"/>
    <property type="molecule type" value="Genomic_DNA"/>
</dbReference>